<evidence type="ECO:0000313" key="1">
    <source>
        <dbReference type="EMBL" id="DAF50838.1"/>
    </source>
</evidence>
<name>A0A8S5SIR4_9CAUD</name>
<reference evidence="1" key="1">
    <citation type="journal article" date="2021" name="Proc. Natl. Acad. Sci. U.S.A.">
        <title>A Catalog of Tens of Thousands of Viruses from Human Metagenomes Reveals Hidden Associations with Chronic Diseases.</title>
        <authorList>
            <person name="Tisza M.J."/>
            <person name="Buck C.B."/>
        </authorList>
    </citation>
    <scope>NUCLEOTIDE SEQUENCE</scope>
    <source>
        <strain evidence="1">CtDhw1</strain>
    </source>
</reference>
<proteinExistence type="predicted"/>
<sequence>MYAAWLILLRYWGKKLGVAPRSSDLSSWWQKIVRRQWR</sequence>
<protein>
    <submittedName>
        <fullName evidence="1">Uncharacterized protein</fullName>
    </submittedName>
</protein>
<accession>A0A8S5SIR4</accession>
<organism evidence="1">
    <name type="scientific">Siphoviridae sp. ctDhw1</name>
    <dbReference type="NCBI Taxonomy" id="2827813"/>
    <lineage>
        <taxon>Viruses</taxon>
        <taxon>Duplodnaviria</taxon>
        <taxon>Heunggongvirae</taxon>
        <taxon>Uroviricota</taxon>
        <taxon>Caudoviricetes</taxon>
    </lineage>
</organism>
<dbReference type="EMBL" id="BK032602">
    <property type="protein sequence ID" value="DAF50838.1"/>
    <property type="molecule type" value="Genomic_DNA"/>
</dbReference>